<dbReference type="PROSITE" id="PS50089">
    <property type="entry name" value="ZF_RING_2"/>
    <property type="match status" value="1"/>
</dbReference>
<dbReference type="AlphaFoldDB" id="A0A1Y2F041"/>
<keyword evidence="6" id="KW-0862">Zinc</keyword>
<keyword evidence="5" id="KW-0833">Ubl conjugation pathway</keyword>
<evidence type="ECO:0000256" key="6">
    <source>
        <dbReference type="ARBA" id="ARBA00022833"/>
    </source>
</evidence>
<protein>
    <recommendedName>
        <fullName evidence="11">RING-type domain-containing protein</fullName>
    </recommendedName>
</protein>
<evidence type="ECO:0000313" key="12">
    <source>
        <dbReference type="EMBL" id="ORY77252.1"/>
    </source>
</evidence>
<dbReference type="GO" id="GO:0004842">
    <property type="term" value="F:ubiquitin-protein transferase activity"/>
    <property type="evidence" value="ECO:0007669"/>
    <property type="project" value="TreeGrafter"/>
</dbReference>
<evidence type="ECO:0000256" key="2">
    <source>
        <dbReference type="ARBA" id="ARBA00022679"/>
    </source>
</evidence>
<feature type="region of interest" description="Disordered" evidence="10">
    <location>
        <begin position="174"/>
        <end position="196"/>
    </location>
</feature>
<dbReference type="OrthoDB" id="2142040at2759"/>
<comment type="caution">
    <text evidence="12">The sequence shown here is derived from an EMBL/GenBank/DDBJ whole genome shotgun (WGS) entry which is preliminary data.</text>
</comment>
<proteinExistence type="predicted"/>
<evidence type="ECO:0000256" key="10">
    <source>
        <dbReference type="SAM" id="MobiDB-lite"/>
    </source>
</evidence>
<dbReference type="Proteomes" id="UP000193467">
    <property type="component" value="Unassembled WGS sequence"/>
</dbReference>
<dbReference type="InterPro" id="IPR017907">
    <property type="entry name" value="Znf_RING_CS"/>
</dbReference>
<keyword evidence="2" id="KW-0808">Transferase</keyword>
<organism evidence="12 13">
    <name type="scientific">Leucosporidium creatinivorum</name>
    <dbReference type="NCBI Taxonomy" id="106004"/>
    <lineage>
        <taxon>Eukaryota</taxon>
        <taxon>Fungi</taxon>
        <taxon>Dikarya</taxon>
        <taxon>Basidiomycota</taxon>
        <taxon>Pucciniomycotina</taxon>
        <taxon>Microbotryomycetes</taxon>
        <taxon>Leucosporidiales</taxon>
        <taxon>Leucosporidium</taxon>
    </lineage>
</organism>
<dbReference type="GO" id="GO:0005634">
    <property type="term" value="C:nucleus"/>
    <property type="evidence" value="ECO:0007669"/>
    <property type="project" value="TreeGrafter"/>
</dbReference>
<sequence length="608" mass="65961">MDSPDSAAAPSTSAGPSPLSPLKRQGSAPPPDNPAVAQASKRLRSVLLDGADGAESGKGKGKQEEKSDTKDSLLADLEAQVTCGICQEVFYRPLALIPCLHTFCGSCLVPWLPKSSACPSCRVEATSASASHSSGRLVDLYLGLPGANEGRSAEEKASLDKIYTAGQVIVIGAREEDEDEEEGYTDEEDEQEDEEHGIYGEARPISYHEPCLYCPADSGLPYTCPRPIPNPATAAPELCIPDNHRAPGHLQCYKCETLSPADEVQWHQFAVQCMLCKVFSCGYDDCEDDDSIVPFAELAIPDGTVTTVLPHSFANLRSEQAILNDYLVAKGWSLADLARQVLFADRSATIERSKWLGPALENDPDIAFNSFLCGRCSMSCFEGWLMKWWMEERKTEAAKGLLDPQVVNRQDCWYGIDCRTAPHNLAHATRLNHLCPATRLPPPLPPAPPSGHRARGFEPGFPAPAFSHAQLTFRDLDGAPVLLSSHALPDGSKIPGKTVLVSQHGSLTPACLIGGEGHEVHVAGPAEVLFETDKMEWVRARYGVVPEGKRPVVGGVDAEGEELYHAAARTWKEGIRVPGKTNEAIGGASISWAWREWIVDEYDLLCWK</sequence>
<keyword evidence="7" id="KW-0539">Nucleus</keyword>
<name>A0A1Y2F041_9BASI</name>
<dbReference type="Pfam" id="PF17979">
    <property type="entry name" value="zf-CRD"/>
    <property type="match status" value="1"/>
</dbReference>
<gene>
    <name evidence="12" type="ORF">BCR35DRAFT_292321</name>
</gene>
<evidence type="ECO:0000256" key="1">
    <source>
        <dbReference type="ARBA" id="ARBA00004322"/>
    </source>
</evidence>
<dbReference type="SMART" id="SM00696">
    <property type="entry name" value="DM9"/>
    <property type="match status" value="1"/>
</dbReference>
<feature type="compositionally biased region" description="Low complexity" evidence="10">
    <location>
        <begin position="1"/>
        <end position="21"/>
    </location>
</feature>
<dbReference type="STRING" id="106004.A0A1Y2F041"/>
<feature type="compositionally biased region" description="Acidic residues" evidence="10">
    <location>
        <begin position="175"/>
        <end position="195"/>
    </location>
</feature>
<evidence type="ECO:0000256" key="5">
    <source>
        <dbReference type="ARBA" id="ARBA00022786"/>
    </source>
</evidence>
<dbReference type="PANTHER" id="PTHR16079:SF4">
    <property type="entry name" value="E3 UBIQUITIN-PROTEIN LIGASE CHFR"/>
    <property type="match status" value="1"/>
</dbReference>
<dbReference type="Pfam" id="PF13923">
    <property type="entry name" value="zf-C3HC4_2"/>
    <property type="match status" value="1"/>
</dbReference>
<dbReference type="InterPro" id="IPR001841">
    <property type="entry name" value="Znf_RING"/>
</dbReference>
<evidence type="ECO:0000259" key="11">
    <source>
        <dbReference type="PROSITE" id="PS50089"/>
    </source>
</evidence>
<comment type="subcellular location">
    <subcellularLocation>
        <location evidence="1">Nucleus</location>
        <location evidence="1">PML body</location>
    </subcellularLocation>
</comment>
<dbReference type="SUPFAM" id="SSF57850">
    <property type="entry name" value="RING/U-box"/>
    <property type="match status" value="1"/>
</dbReference>
<feature type="compositionally biased region" description="Basic and acidic residues" evidence="10">
    <location>
        <begin position="55"/>
        <end position="69"/>
    </location>
</feature>
<dbReference type="InterPro" id="IPR013083">
    <property type="entry name" value="Znf_RING/FYVE/PHD"/>
</dbReference>
<keyword evidence="8" id="KW-0131">Cell cycle</keyword>
<dbReference type="GO" id="GO:0016567">
    <property type="term" value="P:protein ubiquitination"/>
    <property type="evidence" value="ECO:0007669"/>
    <property type="project" value="TreeGrafter"/>
</dbReference>
<dbReference type="EMBL" id="MCGR01000032">
    <property type="protein sequence ID" value="ORY77252.1"/>
    <property type="molecule type" value="Genomic_DNA"/>
</dbReference>
<evidence type="ECO:0000256" key="9">
    <source>
        <dbReference type="PROSITE-ProRule" id="PRU00175"/>
    </source>
</evidence>
<dbReference type="InterPro" id="IPR006616">
    <property type="entry name" value="DM9_repeat"/>
</dbReference>
<dbReference type="Pfam" id="PF11901">
    <property type="entry name" value="DM9"/>
    <property type="match status" value="1"/>
</dbReference>
<dbReference type="InterPro" id="IPR052256">
    <property type="entry name" value="E3_ubiquitin-ligase_CHFR"/>
</dbReference>
<dbReference type="GO" id="GO:0008270">
    <property type="term" value="F:zinc ion binding"/>
    <property type="evidence" value="ECO:0007669"/>
    <property type="project" value="UniProtKB-KW"/>
</dbReference>
<evidence type="ECO:0000256" key="7">
    <source>
        <dbReference type="ARBA" id="ARBA00023242"/>
    </source>
</evidence>
<evidence type="ECO:0000313" key="13">
    <source>
        <dbReference type="Proteomes" id="UP000193467"/>
    </source>
</evidence>
<dbReference type="Gene3D" id="3.30.40.10">
    <property type="entry name" value="Zinc/RING finger domain, C3HC4 (zinc finger)"/>
    <property type="match status" value="1"/>
</dbReference>
<dbReference type="InParanoid" id="A0A1Y2F041"/>
<evidence type="ECO:0000256" key="4">
    <source>
        <dbReference type="ARBA" id="ARBA00022771"/>
    </source>
</evidence>
<keyword evidence="13" id="KW-1185">Reference proteome</keyword>
<dbReference type="GO" id="GO:0006511">
    <property type="term" value="P:ubiquitin-dependent protein catabolic process"/>
    <property type="evidence" value="ECO:0007669"/>
    <property type="project" value="TreeGrafter"/>
</dbReference>
<keyword evidence="3" id="KW-0479">Metal-binding</keyword>
<dbReference type="PROSITE" id="PS00518">
    <property type="entry name" value="ZF_RING_1"/>
    <property type="match status" value="1"/>
</dbReference>
<dbReference type="InterPro" id="IPR040909">
    <property type="entry name" value="CHFR_Znf-CRD"/>
</dbReference>
<keyword evidence="4 9" id="KW-0863">Zinc-finger</keyword>
<dbReference type="SMART" id="SM00184">
    <property type="entry name" value="RING"/>
    <property type="match status" value="1"/>
</dbReference>
<accession>A0A1Y2F041</accession>
<evidence type="ECO:0000256" key="8">
    <source>
        <dbReference type="ARBA" id="ARBA00023306"/>
    </source>
</evidence>
<dbReference type="PANTHER" id="PTHR16079">
    <property type="entry name" value="UBIQUITIN LIGASE PROTEIN CHFR"/>
    <property type="match status" value="1"/>
</dbReference>
<feature type="region of interest" description="Disordered" evidence="10">
    <location>
        <begin position="1"/>
        <end position="69"/>
    </location>
</feature>
<feature type="domain" description="RING-type" evidence="11">
    <location>
        <begin position="83"/>
        <end position="122"/>
    </location>
</feature>
<reference evidence="12 13" key="1">
    <citation type="submission" date="2016-07" db="EMBL/GenBank/DDBJ databases">
        <title>Pervasive Adenine N6-methylation of Active Genes in Fungi.</title>
        <authorList>
            <consortium name="DOE Joint Genome Institute"/>
            <person name="Mondo S.J."/>
            <person name="Dannebaum R.O."/>
            <person name="Kuo R.C."/>
            <person name="Labutti K."/>
            <person name="Haridas S."/>
            <person name="Kuo A."/>
            <person name="Salamov A."/>
            <person name="Ahrendt S.R."/>
            <person name="Lipzen A."/>
            <person name="Sullivan W."/>
            <person name="Andreopoulos W.B."/>
            <person name="Clum A."/>
            <person name="Lindquist E."/>
            <person name="Daum C."/>
            <person name="Ramamoorthy G.K."/>
            <person name="Gryganskyi A."/>
            <person name="Culley D."/>
            <person name="Magnuson J.K."/>
            <person name="James T.Y."/>
            <person name="O'Malley M.A."/>
            <person name="Stajich J.E."/>
            <person name="Spatafora J.W."/>
            <person name="Visel A."/>
            <person name="Grigoriev I.V."/>
        </authorList>
    </citation>
    <scope>NUCLEOTIDE SEQUENCE [LARGE SCALE GENOMIC DNA]</scope>
    <source>
        <strain evidence="12 13">62-1032</strain>
    </source>
</reference>
<evidence type="ECO:0000256" key="3">
    <source>
        <dbReference type="ARBA" id="ARBA00022723"/>
    </source>
</evidence>